<feature type="signal peptide" evidence="1">
    <location>
        <begin position="1"/>
        <end position="26"/>
    </location>
</feature>
<keyword evidence="3" id="KW-0378">Hydrolase</keyword>
<dbReference type="RefSeq" id="WP_120627812.1">
    <property type="nucleotide sequence ID" value="NZ_RAWG01000181.1"/>
</dbReference>
<comment type="caution">
    <text evidence="3">The sequence shown here is derived from an EMBL/GenBank/DDBJ whole genome shotgun (WGS) entry which is preliminary data.</text>
</comment>
<protein>
    <submittedName>
        <fullName evidence="3">M20/M25/M40 family metallo-hydrolase</fullName>
    </submittedName>
</protein>
<feature type="domain" description="Peptidase M28" evidence="2">
    <location>
        <begin position="293"/>
        <end position="507"/>
    </location>
</feature>
<keyword evidence="4" id="KW-1185">Reference proteome</keyword>
<dbReference type="Gene3D" id="3.40.630.10">
    <property type="entry name" value="Zn peptidases"/>
    <property type="match status" value="2"/>
</dbReference>
<dbReference type="OrthoDB" id="9778250at2"/>
<dbReference type="InterPro" id="IPR007484">
    <property type="entry name" value="Peptidase_M28"/>
</dbReference>
<keyword evidence="1" id="KW-0732">Signal</keyword>
<reference evidence="4" key="1">
    <citation type="submission" date="2018-09" db="EMBL/GenBank/DDBJ databases">
        <authorList>
            <person name="Livingstone P.G."/>
            <person name="Whitworth D.E."/>
        </authorList>
    </citation>
    <scope>NUCLEOTIDE SEQUENCE [LARGE SCALE GENOMIC DNA]</scope>
    <source>
        <strain evidence="4">CA040B</strain>
    </source>
</reference>
<dbReference type="PANTHER" id="PTHR12147">
    <property type="entry name" value="METALLOPEPTIDASE M28 FAMILY MEMBER"/>
    <property type="match status" value="1"/>
</dbReference>
<proteinExistence type="predicted"/>
<feature type="chain" id="PRO_5017351102" evidence="1">
    <location>
        <begin position="27"/>
        <end position="543"/>
    </location>
</feature>
<evidence type="ECO:0000313" key="4">
    <source>
        <dbReference type="Proteomes" id="UP000273405"/>
    </source>
</evidence>
<dbReference type="InterPro" id="IPR046450">
    <property type="entry name" value="PA_dom_sf"/>
</dbReference>
<dbReference type="PANTHER" id="PTHR12147:SF26">
    <property type="entry name" value="PEPTIDASE M28 DOMAIN-CONTAINING PROTEIN"/>
    <property type="match status" value="1"/>
</dbReference>
<dbReference type="Pfam" id="PF04389">
    <property type="entry name" value="Peptidase_M28"/>
    <property type="match status" value="1"/>
</dbReference>
<accession>A0A3A8N3Q0</accession>
<dbReference type="Proteomes" id="UP000273405">
    <property type="component" value="Unassembled WGS sequence"/>
</dbReference>
<dbReference type="EMBL" id="RAWG01000181">
    <property type="protein sequence ID" value="RKH38876.1"/>
    <property type="molecule type" value="Genomic_DNA"/>
</dbReference>
<gene>
    <name evidence="3" type="ORF">D7X12_25115</name>
</gene>
<dbReference type="GO" id="GO:0006508">
    <property type="term" value="P:proteolysis"/>
    <property type="evidence" value="ECO:0007669"/>
    <property type="project" value="InterPro"/>
</dbReference>
<dbReference type="SUPFAM" id="SSF52025">
    <property type="entry name" value="PA domain"/>
    <property type="match status" value="1"/>
</dbReference>
<evidence type="ECO:0000256" key="1">
    <source>
        <dbReference type="SAM" id="SignalP"/>
    </source>
</evidence>
<dbReference type="InterPro" id="IPR045175">
    <property type="entry name" value="M28_fam"/>
</dbReference>
<sequence length="543" mass="58410">MTTFLQNRRLQAWPLLLLLTPAVAFAKPPSQAAQRWWSHVEVLGADDMEGRDTGSPGHQKAAEYVAAQFKQLGIEPGAGDSYFQEVPLLSRRLVTERSRLALVRDGKEQPLTLEHGMLSPLTGRAGKLDAGIVFVGYGLRIPEAGHDDLAGLDVKGKLVVALLGASPPGVANNLASHAGSLAERSRAYAEAGALGVIAVYHPRTSELPWDRLVESQRMPAMMLAEPALQDVGQSLVFVLASAPFVETLFEGSGHTFKEVLALADQGKPLPHVTLPGTLRGEVALDQKQLTSVNVVGRIPGGDAARASESVVLSAHLDHVGIVTPVNGDSICNGVMDNAIGVATLLEVGRALKSQKAPPQRSVVIAVVTAEEKGMLGSRWFAAHPPEGTGTMVANLNVDLFLPVTPFKRVVAFGEEESTLAAPLRAAAKRVGVQVMKDPFPEQNFFVRSDQYHFVLKGVPALAFSFGHPKGSAGEKLETQWVQERYHGTTDDLAQPMNREAAAHFVAFVTELTRRVADAPQRPTWNAKSFFRRYAEPTATKAQP</sequence>
<dbReference type="GO" id="GO:0008235">
    <property type="term" value="F:metalloexopeptidase activity"/>
    <property type="evidence" value="ECO:0007669"/>
    <property type="project" value="InterPro"/>
</dbReference>
<evidence type="ECO:0000313" key="3">
    <source>
        <dbReference type="EMBL" id="RKH38876.1"/>
    </source>
</evidence>
<evidence type="ECO:0000259" key="2">
    <source>
        <dbReference type="Pfam" id="PF04389"/>
    </source>
</evidence>
<dbReference type="SUPFAM" id="SSF53187">
    <property type="entry name" value="Zn-dependent exopeptidases"/>
    <property type="match status" value="1"/>
</dbReference>
<organism evidence="3 4">
    <name type="scientific">Corallococcus sicarius</name>
    <dbReference type="NCBI Taxonomy" id="2316726"/>
    <lineage>
        <taxon>Bacteria</taxon>
        <taxon>Pseudomonadati</taxon>
        <taxon>Myxococcota</taxon>
        <taxon>Myxococcia</taxon>
        <taxon>Myxococcales</taxon>
        <taxon>Cystobacterineae</taxon>
        <taxon>Myxococcaceae</taxon>
        <taxon>Corallococcus</taxon>
    </lineage>
</organism>
<dbReference type="CDD" id="cd04820">
    <property type="entry name" value="PA_M28_1_1"/>
    <property type="match status" value="1"/>
</dbReference>
<name>A0A3A8N3Q0_9BACT</name>
<dbReference type="AlphaFoldDB" id="A0A3A8N3Q0"/>